<evidence type="ECO:0000313" key="3">
    <source>
        <dbReference type="EMBL" id="EYF02862.1"/>
    </source>
</evidence>
<dbReference type="Proteomes" id="UP000019678">
    <property type="component" value="Unassembled WGS sequence"/>
</dbReference>
<dbReference type="Pfam" id="PF14331">
    <property type="entry name" value="IcmF-related_N"/>
    <property type="match status" value="1"/>
</dbReference>
<comment type="caution">
    <text evidence="3">The sequence shown here is derived from an EMBL/GenBank/DDBJ whole genome shotgun (WGS) entry which is preliminary data.</text>
</comment>
<dbReference type="PANTHER" id="PTHR36153:SF1">
    <property type="entry name" value="TYPE VI SECRETION SYSTEM COMPONENT TSSM1"/>
    <property type="match status" value="1"/>
</dbReference>
<evidence type="ECO:0000313" key="4">
    <source>
        <dbReference type="Proteomes" id="UP000019678"/>
    </source>
</evidence>
<sequence length="1340" mass="146384">MRTALLIALVLFLVAVVVAVVILLLRARRKRMAAAGPAQVDHGLEMQRLFAAGRRLQNAASSSALSHAAAPRLLLLGLPDAGKSTLIAGAGLKPRSGPAPLPLGNAATCQLWLFERAVVIEPAGRTLVGEPRAEGQAPDTGAFDAMLDAARRDRPERPIDGIIVAVSAADLLDPEGAPQDLRRTAALLRRRVDEAQRRLGMQAPIFLVVTQSDRVAGFDNLVEELDPSLHQAMLGWSNPRSPAAEVTAACVDEALDSMGDALALEQARRLAAERSFAGDAEAYLLFPEALDALRTSLRAYAEELLLPMEGGEPTALRGIYLVGTAEPGASAEPSPGRPVLFAREMLERKILAEANLARPGATALQRRRRTLLALHAGTAAFALIYGGVLAIATARVAHHATLITPFLDDLQSALLEIKPPVPLDQQEISADVDPAGQARLARSAYLLKKLSEFETDRLRSAAVPGSWLSSIDDRLEQAIAKTYRRILLDAFHVGLDTRARQLASLPLAAPLGSGAPGTLDQTPEYRALQDWLAQVAAFEANVARYDTLVAGLTGSDADDTTRLRASLDLTGYLVQEQIGQGRSAGYHERALLRLTPRPPFNLGPHRNSVQRTADELFSRVGARVSLTVNEAKLRSDVEALKTGLEALGMGGAEYRTDKLDALQGAILRTEGQLAAPTLSWVGGGQLPMGEERERLLRAVRASRLLDGKTYGELKQSDLEQKLKDLQRYLTEAETAVSGRIFLDKEGTDQLALGTVVSALKEPTGALLRQRFMAPTDEEDPVPEDLDGARLSWDLEMLKDAVKLLKGYEAYVQSDGLKPFPEKVRGTVTELSTRNLKDNVLVTVGKAARREIAPPPSETRLIETVRADVVSLAQASEALREILAASGRIGLEEVRERVRSLLRGQGARLLNLASRVLATESLYEVKGNTFAWWNGERPPVFEAFGVSDAARLAEYLIIQRGRIDSLTHSLADPVLGLLESAEVGAETAPVEGMKRWQRITSALRDYESKKPGNSVGSLERFLLTDLPAITFENCLEQLGRAPVDVETIDLFSERRRGIHALLFERCATLAEREISEKYPRLRRFFARALADRFPFAKIEPGVDREDANPDDVRLFIQNAADFRKRYRGVLAVRGDSAAQAVVRFLDRMEKVREFMDPMWGAGESSADGRFDVNVAFRVNRGREVAGNQVAEWSLRFADERVTMDGPKPTATWRIGDPPRLQLRWAKNSPDIPLGEQDPGVLVKERLVTFEQKGTWALLRLIATHRTSAEDAESKEDSSSNVLQLVVFTIPDPAGGWVERVDTPEVGGVARVFVRLGLTGKEKDKPLKYPDFPTTAPMLDLE</sequence>
<dbReference type="InterPro" id="IPR025743">
    <property type="entry name" value="TssM1_N"/>
</dbReference>
<evidence type="ECO:0000259" key="2">
    <source>
        <dbReference type="Pfam" id="PF14331"/>
    </source>
</evidence>
<keyword evidence="1" id="KW-0472">Membrane</keyword>
<dbReference type="STRING" id="1192034.CAP_6442"/>
<dbReference type="RefSeq" id="WP_044246955.1">
    <property type="nucleotide sequence ID" value="NZ_ASRX01000054.1"/>
</dbReference>
<dbReference type="InterPro" id="IPR053156">
    <property type="entry name" value="T6SS_TssM-like"/>
</dbReference>
<dbReference type="PANTHER" id="PTHR36153">
    <property type="entry name" value="INNER MEMBRANE PROTEIN-RELATED"/>
    <property type="match status" value="1"/>
</dbReference>
<proteinExistence type="predicted"/>
<evidence type="ECO:0000256" key="1">
    <source>
        <dbReference type="SAM" id="Phobius"/>
    </source>
</evidence>
<keyword evidence="1" id="KW-0812">Transmembrane</keyword>
<organism evidence="3 4">
    <name type="scientific">Chondromyces apiculatus DSM 436</name>
    <dbReference type="NCBI Taxonomy" id="1192034"/>
    <lineage>
        <taxon>Bacteria</taxon>
        <taxon>Pseudomonadati</taxon>
        <taxon>Myxococcota</taxon>
        <taxon>Polyangia</taxon>
        <taxon>Polyangiales</taxon>
        <taxon>Polyangiaceae</taxon>
        <taxon>Chondromyces</taxon>
    </lineage>
</organism>
<gene>
    <name evidence="3" type="ORF">CAP_6442</name>
</gene>
<dbReference type="eggNOG" id="COG3515">
    <property type="taxonomic scope" value="Bacteria"/>
</dbReference>
<feature type="transmembrane region" description="Helical" evidence="1">
    <location>
        <begin position="371"/>
        <end position="392"/>
    </location>
</feature>
<reference evidence="3 4" key="1">
    <citation type="submission" date="2013-05" db="EMBL/GenBank/DDBJ databases">
        <title>Genome assembly of Chondromyces apiculatus DSM 436.</title>
        <authorList>
            <person name="Sharma G."/>
            <person name="Khatri I."/>
            <person name="Kaur C."/>
            <person name="Mayilraj S."/>
            <person name="Subramanian S."/>
        </authorList>
    </citation>
    <scope>NUCLEOTIDE SEQUENCE [LARGE SCALE GENOMIC DNA]</scope>
    <source>
        <strain evidence="3 4">DSM 436</strain>
    </source>
</reference>
<dbReference type="OrthoDB" id="9758229at2"/>
<protein>
    <recommendedName>
        <fullName evidence="2">Type VI secretion system component TssM1 N-terminal domain-containing protein</fullName>
    </recommendedName>
</protein>
<dbReference type="eggNOG" id="COG3523">
    <property type="taxonomic scope" value="Bacteria"/>
</dbReference>
<name>A0A017T1I1_9BACT</name>
<feature type="transmembrane region" description="Helical" evidence="1">
    <location>
        <begin position="6"/>
        <end position="25"/>
    </location>
</feature>
<accession>A0A017T1I1</accession>
<keyword evidence="1" id="KW-1133">Transmembrane helix</keyword>
<dbReference type="EMBL" id="ASRX01000054">
    <property type="protein sequence ID" value="EYF02862.1"/>
    <property type="molecule type" value="Genomic_DNA"/>
</dbReference>
<keyword evidence="4" id="KW-1185">Reference proteome</keyword>
<feature type="domain" description="Type VI secretion system component TssM1 N-terminal" evidence="2">
    <location>
        <begin position="139"/>
        <end position="376"/>
    </location>
</feature>